<keyword evidence="3" id="KW-1185">Reference proteome</keyword>
<keyword evidence="1" id="KW-0732">Signal</keyword>
<name>A0A5C3QCZ2_9AGAR</name>
<dbReference type="EMBL" id="ML178833">
    <property type="protein sequence ID" value="TFK99561.1"/>
    <property type="molecule type" value="Genomic_DNA"/>
</dbReference>
<accession>A0A5C3QCZ2</accession>
<dbReference type="AlphaFoldDB" id="A0A5C3QCZ2"/>
<organism evidence="2 3">
    <name type="scientific">Pterulicium gracile</name>
    <dbReference type="NCBI Taxonomy" id="1884261"/>
    <lineage>
        <taxon>Eukaryota</taxon>
        <taxon>Fungi</taxon>
        <taxon>Dikarya</taxon>
        <taxon>Basidiomycota</taxon>
        <taxon>Agaricomycotina</taxon>
        <taxon>Agaricomycetes</taxon>
        <taxon>Agaricomycetidae</taxon>
        <taxon>Agaricales</taxon>
        <taxon>Pleurotineae</taxon>
        <taxon>Pterulaceae</taxon>
        <taxon>Pterulicium</taxon>
    </lineage>
</organism>
<proteinExistence type="predicted"/>
<evidence type="ECO:0000313" key="2">
    <source>
        <dbReference type="EMBL" id="TFK99561.1"/>
    </source>
</evidence>
<gene>
    <name evidence="2" type="ORF">BDV98DRAFT_594871</name>
</gene>
<evidence type="ECO:0000313" key="3">
    <source>
        <dbReference type="Proteomes" id="UP000305067"/>
    </source>
</evidence>
<reference evidence="2 3" key="1">
    <citation type="journal article" date="2019" name="Nat. Ecol. Evol.">
        <title>Megaphylogeny resolves global patterns of mushroom evolution.</title>
        <authorList>
            <person name="Varga T."/>
            <person name="Krizsan K."/>
            <person name="Foldi C."/>
            <person name="Dima B."/>
            <person name="Sanchez-Garcia M."/>
            <person name="Sanchez-Ramirez S."/>
            <person name="Szollosi G.J."/>
            <person name="Szarkandi J.G."/>
            <person name="Papp V."/>
            <person name="Albert L."/>
            <person name="Andreopoulos W."/>
            <person name="Angelini C."/>
            <person name="Antonin V."/>
            <person name="Barry K.W."/>
            <person name="Bougher N.L."/>
            <person name="Buchanan P."/>
            <person name="Buyck B."/>
            <person name="Bense V."/>
            <person name="Catcheside P."/>
            <person name="Chovatia M."/>
            <person name="Cooper J."/>
            <person name="Damon W."/>
            <person name="Desjardin D."/>
            <person name="Finy P."/>
            <person name="Geml J."/>
            <person name="Haridas S."/>
            <person name="Hughes K."/>
            <person name="Justo A."/>
            <person name="Karasinski D."/>
            <person name="Kautmanova I."/>
            <person name="Kiss B."/>
            <person name="Kocsube S."/>
            <person name="Kotiranta H."/>
            <person name="LaButti K.M."/>
            <person name="Lechner B.E."/>
            <person name="Liimatainen K."/>
            <person name="Lipzen A."/>
            <person name="Lukacs Z."/>
            <person name="Mihaltcheva S."/>
            <person name="Morgado L.N."/>
            <person name="Niskanen T."/>
            <person name="Noordeloos M.E."/>
            <person name="Ohm R.A."/>
            <person name="Ortiz-Santana B."/>
            <person name="Ovrebo C."/>
            <person name="Racz N."/>
            <person name="Riley R."/>
            <person name="Savchenko A."/>
            <person name="Shiryaev A."/>
            <person name="Soop K."/>
            <person name="Spirin V."/>
            <person name="Szebenyi C."/>
            <person name="Tomsovsky M."/>
            <person name="Tulloss R.E."/>
            <person name="Uehling J."/>
            <person name="Grigoriev I.V."/>
            <person name="Vagvolgyi C."/>
            <person name="Papp T."/>
            <person name="Martin F.M."/>
            <person name="Miettinen O."/>
            <person name="Hibbett D.S."/>
            <person name="Nagy L.G."/>
        </authorList>
    </citation>
    <scope>NUCLEOTIDE SEQUENCE [LARGE SCALE GENOMIC DNA]</scope>
    <source>
        <strain evidence="2 3">CBS 309.79</strain>
    </source>
</reference>
<dbReference type="Proteomes" id="UP000305067">
    <property type="component" value="Unassembled WGS sequence"/>
</dbReference>
<feature type="signal peptide" evidence="1">
    <location>
        <begin position="1"/>
        <end position="20"/>
    </location>
</feature>
<evidence type="ECO:0000256" key="1">
    <source>
        <dbReference type="SAM" id="SignalP"/>
    </source>
</evidence>
<sequence length="152" mass="16094">MFTTKTLLSILLLASGLVTATNTDSADIDTQLQAPVAPQPPIADSATCQLIATQTGDHVGDALQGTVNYTIGRTIGVHYVGKKIRGMYTIATDPVADDPLLADNDSKLTIDVTVSVDGVEAGDIARLIRTWKGKELEGLNRTRLTVRGVECS</sequence>
<protein>
    <submittedName>
        <fullName evidence="2">Uncharacterized protein</fullName>
    </submittedName>
</protein>
<feature type="chain" id="PRO_5022727882" evidence="1">
    <location>
        <begin position="21"/>
        <end position="152"/>
    </location>
</feature>